<proteinExistence type="predicted"/>
<organism evidence="1">
    <name type="scientific">Edafosvirus sp</name>
    <dbReference type="NCBI Taxonomy" id="2487765"/>
    <lineage>
        <taxon>Viruses</taxon>
        <taxon>Varidnaviria</taxon>
        <taxon>Bamfordvirae</taxon>
        <taxon>Nucleocytoviricota</taxon>
        <taxon>Megaviricetes</taxon>
        <taxon>Imitervirales</taxon>
        <taxon>Mimiviridae</taxon>
        <taxon>Klosneuvirinae</taxon>
    </lineage>
</organism>
<reference evidence="1" key="1">
    <citation type="submission" date="2018-10" db="EMBL/GenBank/DDBJ databases">
        <title>Hidden diversity of soil giant viruses.</title>
        <authorList>
            <person name="Schulz F."/>
            <person name="Alteio L."/>
            <person name="Goudeau D."/>
            <person name="Ryan E.M."/>
            <person name="Malmstrom R.R."/>
            <person name="Blanchard J."/>
            <person name="Woyke T."/>
        </authorList>
    </citation>
    <scope>NUCLEOTIDE SEQUENCE</scope>
    <source>
        <strain evidence="1">EDV1</strain>
    </source>
</reference>
<gene>
    <name evidence="1" type="ORF">Edafosvirus48_2</name>
</gene>
<sequence length="212" mass="25054">MTESVNTVVINHEIKNDIITQPIINEIKNDIVIEPINVEKKPVPVDEEVGGENNNNITSNPKKYMKIVGKKSKFNYDSFCKYDVPAREKVKKVLGDFVTDNPDEYGEDLIINSPSCKYKYLELQVCSSWLNEKYPFNYPYVYARKIRYADDTLFLVLNKCLTKGYIFDMMSFKNVEPRRFKKYSREYVYDIPWHRVMTVYIETLDKETIESY</sequence>
<protein>
    <submittedName>
        <fullName evidence="1">Uncharacterized protein</fullName>
    </submittedName>
</protein>
<dbReference type="EMBL" id="MK072113">
    <property type="protein sequence ID" value="AYV78911.1"/>
    <property type="molecule type" value="Genomic_DNA"/>
</dbReference>
<evidence type="ECO:0000313" key="1">
    <source>
        <dbReference type="EMBL" id="AYV78911.1"/>
    </source>
</evidence>
<name>A0A3G4ZY28_9VIRU</name>
<accession>A0A3G4ZY28</accession>